<dbReference type="Bgee" id="ENSELUG00000005221">
    <property type="expression patterns" value="Expressed in head kidney and 5 other cell types or tissues"/>
</dbReference>
<reference evidence="6" key="4">
    <citation type="submission" date="2025-09" db="UniProtKB">
        <authorList>
            <consortium name="Ensembl"/>
        </authorList>
    </citation>
    <scope>IDENTIFICATION</scope>
</reference>
<dbReference type="SMART" id="SM00284">
    <property type="entry name" value="OLF"/>
    <property type="match status" value="1"/>
</dbReference>
<dbReference type="OrthoDB" id="8626508at2759"/>
<dbReference type="PANTHER" id="PTHR23192">
    <property type="entry name" value="OLFACTOMEDIN-RELATED"/>
    <property type="match status" value="1"/>
</dbReference>
<evidence type="ECO:0000256" key="3">
    <source>
        <dbReference type="PROSITE-ProRule" id="PRU00446"/>
    </source>
</evidence>
<protein>
    <recommendedName>
        <fullName evidence="5">Olfactomedin-like domain-containing protein</fullName>
    </recommendedName>
</protein>
<dbReference type="InterPro" id="IPR003112">
    <property type="entry name" value="Olfac-like_dom"/>
</dbReference>
<dbReference type="CTD" id="568106"/>
<dbReference type="RefSeq" id="XP_010873630.1">
    <property type="nucleotide sequence ID" value="XM_010875328.3"/>
</dbReference>
<feature type="signal peptide" evidence="4">
    <location>
        <begin position="1"/>
        <end position="18"/>
    </location>
</feature>
<dbReference type="InParanoid" id="A0A3P8XHH9"/>
<accession>A0A3P8XHH9</accession>
<comment type="subcellular location">
    <subcellularLocation>
        <location evidence="1">Secreted</location>
    </subcellularLocation>
</comment>
<dbReference type="SUPFAM" id="SSF63825">
    <property type="entry name" value="YWTD domain"/>
    <property type="match status" value="1"/>
</dbReference>
<keyword evidence="4" id="KW-0732">Signal</keyword>
<reference evidence="6" key="2">
    <citation type="submission" date="2020-02" db="EMBL/GenBank/DDBJ databases">
        <title>Esox lucius (northern pike) genome, fEsoLuc1, primary haplotype.</title>
        <authorList>
            <person name="Myers G."/>
            <person name="Karagic N."/>
            <person name="Meyer A."/>
            <person name="Pippel M."/>
            <person name="Reichard M."/>
            <person name="Winkler S."/>
            <person name="Tracey A."/>
            <person name="Sims Y."/>
            <person name="Howe K."/>
            <person name="Rhie A."/>
            <person name="Formenti G."/>
            <person name="Durbin R."/>
            <person name="Fedrigo O."/>
            <person name="Jarvis E.D."/>
        </authorList>
    </citation>
    <scope>NUCLEOTIDE SEQUENCE [LARGE SCALE GENOMIC DNA]</scope>
</reference>
<evidence type="ECO:0000256" key="1">
    <source>
        <dbReference type="ARBA" id="ARBA00004613"/>
    </source>
</evidence>
<dbReference type="GO" id="GO:0007165">
    <property type="term" value="P:signal transduction"/>
    <property type="evidence" value="ECO:0007669"/>
    <property type="project" value="TreeGrafter"/>
</dbReference>
<dbReference type="Proteomes" id="UP000265140">
    <property type="component" value="Chromosome 12"/>
</dbReference>
<dbReference type="GeneTree" id="ENSGT00940000158083"/>
<dbReference type="PANTHER" id="PTHR23192:SF49">
    <property type="entry name" value="OLFACTOMEDIN-LIKE PROTEIN 3B"/>
    <property type="match status" value="1"/>
</dbReference>
<reference evidence="7" key="1">
    <citation type="journal article" date="2014" name="PLoS ONE">
        <title>The genome and linkage map of the northern pike (Esox lucius): conserved synteny revealed between the salmonid sister group and the Neoteleostei.</title>
        <authorList>
            <person name="Rondeau E.B."/>
            <person name="Minkley D.R."/>
            <person name="Leong J.S."/>
            <person name="Messmer A.M."/>
            <person name="Jantzen J.R."/>
            <person name="von Schalburg K.R."/>
            <person name="Lemon C."/>
            <person name="Bird N.H."/>
            <person name="Koop B.F."/>
        </authorList>
    </citation>
    <scope>NUCLEOTIDE SEQUENCE</scope>
</reference>
<feature type="chain" id="PRO_5018152470" description="Olfactomedin-like domain-containing protein" evidence="4">
    <location>
        <begin position="19"/>
        <end position="400"/>
    </location>
</feature>
<keyword evidence="2" id="KW-0964">Secreted</keyword>
<dbReference type="Pfam" id="PF02191">
    <property type="entry name" value="OLF"/>
    <property type="match status" value="1"/>
</dbReference>
<evidence type="ECO:0000256" key="2">
    <source>
        <dbReference type="ARBA" id="ARBA00022525"/>
    </source>
</evidence>
<sequence length="400" mass="44782">MGVPFLLSIAMVLTLTSGQYYYQGLMDYLENRFLAIEDRMLIWHEQSNRYSTELRDFKKRTAQFIGGLNEDHSNLRQDLEGAGVRVDRVERELDYIETQNPARPCVTHADRMVDVDQEVKMVNDGTKGGEEDDGFSRVSDCVDIISSIRAMKILKRTGSPKGMWTKDARSSKVYVFNGTTGDTLYQFSSVLDLSASSGVAHSRPIRLPSPWSGTGGAVFNGHAYYVTAEGDELRLLKYDLENSTVTDSAVFPVEAADPRPVYGLSPETAVDLAADDQGLWALYATRESGSISLAKMDPDALDTEQTWDTGCPRENAEAAFVVCGAVYVVYNTRAAGRSRVQCVFDVNDLVTIEEAPLLYFPRRFGAHSSLKYNPREKQIYAWDDGYQILYKLSMKRKLLV</sequence>
<keyword evidence="7" id="KW-1185">Reference proteome</keyword>
<feature type="disulfide bond" evidence="3">
    <location>
        <begin position="141"/>
        <end position="323"/>
    </location>
</feature>
<dbReference type="PROSITE" id="PS51132">
    <property type="entry name" value="OLF"/>
    <property type="match status" value="1"/>
</dbReference>
<evidence type="ECO:0000259" key="5">
    <source>
        <dbReference type="PROSITE" id="PS51132"/>
    </source>
</evidence>
<reference evidence="6" key="3">
    <citation type="submission" date="2025-08" db="UniProtKB">
        <authorList>
            <consortium name="Ensembl"/>
        </authorList>
    </citation>
    <scope>IDENTIFICATION</scope>
</reference>
<dbReference type="GeneID" id="105013660"/>
<evidence type="ECO:0000313" key="6">
    <source>
        <dbReference type="Ensembl" id="ENSELUP00000004046.1"/>
    </source>
</evidence>
<evidence type="ECO:0000313" key="7">
    <source>
        <dbReference type="Proteomes" id="UP000265140"/>
    </source>
</evidence>
<dbReference type="InterPro" id="IPR050605">
    <property type="entry name" value="Olfactomedin-like_domain"/>
</dbReference>
<keyword evidence="3" id="KW-1015">Disulfide bond</keyword>
<dbReference type="AlphaFoldDB" id="A0A3P8XHH9"/>
<dbReference type="Ensembl" id="ENSELUT00000013009.3">
    <property type="protein sequence ID" value="ENSELUP00000004046.1"/>
    <property type="gene ID" value="ENSELUG00000005221.3"/>
</dbReference>
<organism evidence="6 7">
    <name type="scientific">Esox lucius</name>
    <name type="common">Northern pike</name>
    <dbReference type="NCBI Taxonomy" id="8010"/>
    <lineage>
        <taxon>Eukaryota</taxon>
        <taxon>Metazoa</taxon>
        <taxon>Chordata</taxon>
        <taxon>Craniata</taxon>
        <taxon>Vertebrata</taxon>
        <taxon>Euteleostomi</taxon>
        <taxon>Actinopterygii</taxon>
        <taxon>Neopterygii</taxon>
        <taxon>Teleostei</taxon>
        <taxon>Protacanthopterygii</taxon>
        <taxon>Esociformes</taxon>
        <taxon>Esocidae</taxon>
        <taxon>Esox</taxon>
    </lineage>
</organism>
<feature type="domain" description="Olfactomedin-like" evidence="5">
    <location>
        <begin position="140"/>
        <end position="396"/>
    </location>
</feature>
<name>A0A3P8XHH9_ESOLU</name>
<proteinExistence type="predicted"/>
<dbReference type="GO" id="GO:0005615">
    <property type="term" value="C:extracellular space"/>
    <property type="evidence" value="ECO:0007669"/>
    <property type="project" value="TreeGrafter"/>
</dbReference>
<evidence type="ECO:0000256" key="4">
    <source>
        <dbReference type="SAM" id="SignalP"/>
    </source>
</evidence>
<dbReference type="KEGG" id="els:105013660"/>
<dbReference type="FunCoup" id="A0A3P8XHH9">
    <property type="interactions" value="259"/>
</dbReference>